<dbReference type="Proteomes" id="UP000321154">
    <property type="component" value="Unassembled WGS sequence"/>
</dbReference>
<evidence type="ECO:0000313" key="4">
    <source>
        <dbReference type="Proteomes" id="UP000522688"/>
    </source>
</evidence>
<reference evidence="2 4" key="2">
    <citation type="submission" date="2020-07" db="EMBL/GenBank/DDBJ databases">
        <title>Sequencing the genomes of 1000 actinobacteria strains.</title>
        <authorList>
            <person name="Klenk H.-P."/>
        </authorList>
    </citation>
    <scope>NUCLEOTIDE SEQUENCE [LARGE SCALE GENOMIC DNA]</scope>
    <source>
        <strain evidence="2 4">DSM 10309</strain>
    </source>
</reference>
<organism evidence="2 4">
    <name type="scientific">Frigoribacterium faeni</name>
    <dbReference type="NCBI Taxonomy" id="145483"/>
    <lineage>
        <taxon>Bacteria</taxon>
        <taxon>Bacillati</taxon>
        <taxon>Actinomycetota</taxon>
        <taxon>Actinomycetes</taxon>
        <taxon>Micrococcales</taxon>
        <taxon>Microbacteriaceae</taxon>
        <taxon>Frigoribacterium</taxon>
    </lineage>
</organism>
<protein>
    <submittedName>
        <fullName evidence="2">Uncharacterized protein</fullName>
    </submittedName>
</protein>
<accession>A0A7W3JI42</accession>
<evidence type="ECO:0000313" key="2">
    <source>
        <dbReference type="EMBL" id="MBA8813243.1"/>
    </source>
</evidence>
<dbReference type="RefSeq" id="WP_146854007.1">
    <property type="nucleotide sequence ID" value="NZ_BAAAHR010000001.1"/>
</dbReference>
<reference evidence="1 3" key="1">
    <citation type="submission" date="2019-07" db="EMBL/GenBank/DDBJ databases">
        <title>Whole genome shotgun sequence of Frigoribacterium faeni NBRC 103066.</title>
        <authorList>
            <person name="Hosoyama A."/>
            <person name="Uohara A."/>
            <person name="Ohji S."/>
            <person name="Ichikawa N."/>
        </authorList>
    </citation>
    <scope>NUCLEOTIDE SEQUENCE [LARGE SCALE GENOMIC DNA]</scope>
    <source>
        <strain evidence="1 3">NBRC 103066</strain>
    </source>
</reference>
<dbReference type="OrthoDB" id="4947318at2"/>
<evidence type="ECO:0000313" key="1">
    <source>
        <dbReference type="EMBL" id="GEK82894.1"/>
    </source>
</evidence>
<dbReference type="InterPro" id="IPR049457">
    <property type="entry name" value="Emfourin"/>
</dbReference>
<gene>
    <name evidence="2" type="ORF">FB463_001492</name>
    <name evidence="1" type="ORF">FFA01_12030</name>
</gene>
<dbReference type="EMBL" id="BJUV01000009">
    <property type="protein sequence ID" value="GEK82894.1"/>
    <property type="molecule type" value="Genomic_DNA"/>
</dbReference>
<dbReference type="EMBL" id="JACGWW010000002">
    <property type="protein sequence ID" value="MBA8813243.1"/>
    <property type="molecule type" value="Genomic_DNA"/>
</dbReference>
<dbReference type="Proteomes" id="UP000522688">
    <property type="component" value="Unassembled WGS sequence"/>
</dbReference>
<comment type="caution">
    <text evidence="2">The sequence shown here is derived from an EMBL/GenBank/DDBJ whole genome shotgun (WGS) entry which is preliminary data.</text>
</comment>
<proteinExistence type="predicted"/>
<sequence length="99" mass="10982">MKVTVSRSGGFAGLTRTWSVDVDAEPDTESWLVQLDGLPWGQTPSGGQMVQPDRFVWVITADTRPSRKAKLPEQQVTGPWRELVDRVRTTSDAEARTSP</sequence>
<dbReference type="AlphaFoldDB" id="A0A7W3JI42"/>
<dbReference type="Pfam" id="PF20242">
    <property type="entry name" value="Emfourin"/>
    <property type="match status" value="1"/>
</dbReference>
<keyword evidence="3" id="KW-1185">Reference proteome</keyword>
<name>A0A7W3JI42_9MICO</name>
<evidence type="ECO:0000313" key="3">
    <source>
        <dbReference type="Proteomes" id="UP000321154"/>
    </source>
</evidence>